<accession>A0A3B1BMS6</accession>
<dbReference type="PANTHER" id="PTHR36842:SF1">
    <property type="entry name" value="PROTEIN TOLB"/>
    <property type="match status" value="1"/>
</dbReference>
<gene>
    <name evidence="2" type="ORF">MNBD_IGNAVI01-133</name>
</gene>
<dbReference type="AlphaFoldDB" id="A0A3B1BMS6"/>
<organism evidence="2">
    <name type="scientific">hydrothermal vent metagenome</name>
    <dbReference type="NCBI Taxonomy" id="652676"/>
    <lineage>
        <taxon>unclassified sequences</taxon>
        <taxon>metagenomes</taxon>
        <taxon>ecological metagenomes</taxon>
    </lineage>
</organism>
<dbReference type="InterPro" id="IPR011042">
    <property type="entry name" value="6-blade_b-propeller_TolB-like"/>
</dbReference>
<sequence>MKIILLLLILSLISCKEEVTEPTDTEQRNDDGIILNISLSGSLQNPAFSPDGKSIVFTRFINGYNKEPAELYRYDLFTKQLTLLISDGSANVNLPGSAWNGAINQIVFSSSREPHDETYMIIENGSPGDEIKITDRSDSVAYEPTFSPNGEWIVFESHKLDEEVNGIIVKYKIDKSSPYIYLTDSVDDCRQPNWSPSGNKILYQKFVNGQWDIWIMNTDGTDKTKVTSGSGNKTDASFSNDGQLIIYSTDFELDLSNIYKIPVTSGTPDRLTDYTGYDGAPSLSPDGTKLIFESFNGDPDNSTGTKLILLNL</sequence>
<name>A0A3B1BMS6_9ZZZZ</name>
<dbReference type="EMBL" id="UOGD01000075">
    <property type="protein sequence ID" value="VAX17322.1"/>
    <property type="molecule type" value="Genomic_DNA"/>
</dbReference>
<reference evidence="2" key="1">
    <citation type="submission" date="2018-06" db="EMBL/GenBank/DDBJ databases">
        <authorList>
            <person name="Zhirakovskaya E."/>
        </authorList>
    </citation>
    <scope>NUCLEOTIDE SEQUENCE</scope>
</reference>
<evidence type="ECO:0000256" key="1">
    <source>
        <dbReference type="ARBA" id="ARBA00009820"/>
    </source>
</evidence>
<dbReference type="Gene3D" id="2.120.10.30">
    <property type="entry name" value="TolB, C-terminal domain"/>
    <property type="match status" value="2"/>
</dbReference>
<dbReference type="SUPFAM" id="SSF82171">
    <property type="entry name" value="DPP6 N-terminal domain-like"/>
    <property type="match status" value="1"/>
</dbReference>
<protein>
    <submittedName>
        <fullName evidence="2">TolB protein, periplasmic protein involved in the tonb-independent uptake of group A colicins</fullName>
    </submittedName>
</protein>
<dbReference type="PROSITE" id="PS51257">
    <property type="entry name" value="PROKAR_LIPOPROTEIN"/>
    <property type="match status" value="1"/>
</dbReference>
<proteinExistence type="inferred from homology"/>
<evidence type="ECO:0000313" key="2">
    <source>
        <dbReference type="EMBL" id="VAX17322.1"/>
    </source>
</evidence>
<dbReference type="Pfam" id="PF07676">
    <property type="entry name" value="PD40"/>
    <property type="match status" value="5"/>
</dbReference>
<comment type="similarity">
    <text evidence="1">Belongs to the TolB family.</text>
</comment>
<dbReference type="InterPro" id="IPR011659">
    <property type="entry name" value="WD40"/>
</dbReference>
<dbReference type="PANTHER" id="PTHR36842">
    <property type="entry name" value="PROTEIN TOLB HOMOLOG"/>
    <property type="match status" value="1"/>
</dbReference>